<evidence type="ECO:0000313" key="11">
    <source>
        <dbReference type="Proteomes" id="UP000007110"/>
    </source>
</evidence>
<keyword evidence="1 6" id="KW-0768">Sushi</keyword>
<dbReference type="FunFam" id="2.40.10.10:FF:000470">
    <property type="entry name" value="Transmembrane protease serine 9-like Protein"/>
    <property type="match status" value="1"/>
</dbReference>
<evidence type="ECO:0000256" key="2">
    <source>
        <dbReference type="ARBA" id="ARBA00022729"/>
    </source>
</evidence>
<dbReference type="InterPro" id="IPR001254">
    <property type="entry name" value="Trypsin_dom"/>
</dbReference>
<feature type="domain" description="Sushi" evidence="9">
    <location>
        <begin position="21"/>
        <end position="88"/>
    </location>
</feature>
<reference evidence="10" key="2">
    <citation type="submission" date="2021-01" db="UniProtKB">
        <authorList>
            <consortium name="EnsemblMetazoa"/>
        </authorList>
    </citation>
    <scope>IDENTIFICATION</scope>
</reference>
<dbReference type="SMART" id="SM00020">
    <property type="entry name" value="Tryp_SPc"/>
    <property type="match status" value="1"/>
</dbReference>
<dbReference type="OrthoDB" id="6127264at2759"/>
<keyword evidence="7" id="KW-0645">Protease</keyword>
<dbReference type="RefSeq" id="XP_030853132.1">
    <property type="nucleotide sequence ID" value="XM_030997272.1"/>
</dbReference>
<dbReference type="FunFam" id="2.10.70.10:FF:000094">
    <property type="entry name" value="Uncharacterized protein, isoform B"/>
    <property type="match status" value="1"/>
</dbReference>
<dbReference type="InterPro" id="IPR000436">
    <property type="entry name" value="Sushi_SCR_CCP_dom"/>
</dbReference>
<dbReference type="PROSITE" id="PS50240">
    <property type="entry name" value="TRYPSIN_DOM"/>
    <property type="match status" value="1"/>
</dbReference>
<organism evidence="10 11">
    <name type="scientific">Strongylocentrotus purpuratus</name>
    <name type="common">Purple sea urchin</name>
    <dbReference type="NCBI Taxonomy" id="7668"/>
    <lineage>
        <taxon>Eukaryota</taxon>
        <taxon>Metazoa</taxon>
        <taxon>Echinodermata</taxon>
        <taxon>Eleutherozoa</taxon>
        <taxon>Echinozoa</taxon>
        <taxon>Echinoidea</taxon>
        <taxon>Euechinoidea</taxon>
        <taxon>Echinacea</taxon>
        <taxon>Camarodonta</taxon>
        <taxon>Echinidea</taxon>
        <taxon>Strongylocentrotidae</taxon>
        <taxon>Strongylocentrotus</taxon>
    </lineage>
</organism>
<dbReference type="Gene3D" id="2.40.10.10">
    <property type="entry name" value="Trypsin-like serine proteases"/>
    <property type="match status" value="1"/>
</dbReference>
<dbReference type="InterPro" id="IPR001314">
    <property type="entry name" value="Peptidase_S1A"/>
</dbReference>
<dbReference type="InParanoid" id="A0A7M7PKQ8"/>
<feature type="domain" description="Sushi" evidence="9">
    <location>
        <begin position="89"/>
        <end position="155"/>
    </location>
</feature>
<keyword evidence="3" id="KW-0677">Repeat</keyword>
<dbReference type="PANTHER" id="PTHR46393">
    <property type="entry name" value="SUSHI DOMAIN-CONTAINING PROTEIN"/>
    <property type="match status" value="1"/>
</dbReference>
<keyword evidence="7" id="KW-0720">Serine protease</keyword>
<name>A0A7M7PKQ8_STRPU</name>
<accession>A0A7M7PKQ8</accession>
<dbReference type="PROSITE" id="PS00135">
    <property type="entry name" value="TRYPSIN_SER"/>
    <property type="match status" value="1"/>
</dbReference>
<protein>
    <submittedName>
        <fullName evidence="10">Uncharacterized protein</fullName>
    </submittedName>
</protein>
<dbReference type="InterPro" id="IPR018114">
    <property type="entry name" value="TRYPSIN_HIS"/>
</dbReference>
<dbReference type="AlphaFoldDB" id="A0A7M7PKQ8"/>
<dbReference type="Gene3D" id="2.10.70.10">
    <property type="entry name" value="Complement Module, domain 1"/>
    <property type="match status" value="3"/>
</dbReference>
<keyword evidence="4 6" id="KW-1015">Disulfide bond</keyword>
<dbReference type="InterPro" id="IPR033116">
    <property type="entry name" value="TRYPSIN_SER"/>
</dbReference>
<comment type="caution">
    <text evidence="6">Lacks conserved residue(s) required for the propagation of feature annotation.</text>
</comment>
<evidence type="ECO:0000256" key="4">
    <source>
        <dbReference type="ARBA" id="ARBA00023157"/>
    </source>
</evidence>
<evidence type="ECO:0000256" key="3">
    <source>
        <dbReference type="ARBA" id="ARBA00022737"/>
    </source>
</evidence>
<dbReference type="InterPro" id="IPR043504">
    <property type="entry name" value="Peptidase_S1_PA_chymotrypsin"/>
</dbReference>
<sequence>MRSGEANAPVLTPVQLHQRQTYCQDDRDFQHGSVVYKLGDSSFYSQTQLVAGIKRRYRCNRGYVLKGSSWSTCLAAGRWSNDPPTCEPKGCPSLRKKENNIAYVGYTREKGTDGRYPQGTSGQVFCDAGKILVAGNGFTECNAGEWIPLIPLCYDIDVIAQGREDYCSIPYIWAGQLSSTDVTEGHVVHGFQVDFECLPFAERASPSPITCMSGQWEPEEPRCTPKHCALPPLTRGLRIVDAPSGAITPHTRNLTLECSSAYILQGPPQITCWYGDWAGNIPTCDYPKTDPPPTSPRPTTIPTTIITTTEEPRDLLPRLPGEDYSQCGKAGDIGQKLRGRVVGGYEANEAAWPWQAAIYWQRADGSWFFFCAGTVIDNEWVMSAGHCFGYDEDITRLQVKLGLTDRIRDQGTPREQVFSINGLYLPKEHDFIDFDYDIALLHLARPAVLGPYVRAICLPPEITSPDADKERLVAINSFGMVAGWGHSKPVAVNSSQYTIYEDVLQQLQIPVRPRQACVNSLREVGEDETQFTINMFCAGYNRKPLDTCFGDSGGPLMRHIFHSVVGRDGIQRMQKRWVQVGIVSAGKGCAVEGQFAFYTHVPRLVNWVYSVIRANHTQSGTELVQL</sequence>
<feature type="disulfide bond" evidence="6">
    <location>
        <begin position="59"/>
        <end position="86"/>
    </location>
</feature>
<dbReference type="Proteomes" id="UP000007110">
    <property type="component" value="Unassembled WGS sequence"/>
</dbReference>
<keyword evidence="7" id="KW-0378">Hydrolase</keyword>
<dbReference type="PROSITE" id="PS50923">
    <property type="entry name" value="SUSHI"/>
    <property type="match status" value="4"/>
</dbReference>
<dbReference type="PRINTS" id="PR00722">
    <property type="entry name" value="CHYMOTRYPSIN"/>
</dbReference>
<dbReference type="PANTHER" id="PTHR46393:SF7">
    <property type="entry name" value="COMPLEMENT C2"/>
    <property type="match status" value="1"/>
</dbReference>
<dbReference type="InterPro" id="IPR009003">
    <property type="entry name" value="Peptidase_S1_PA"/>
</dbReference>
<dbReference type="PROSITE" id="PS00134">
    <property type="entry name" value="TRYPSIN_HIS"/>
    <property type="match status" value="1"/>
</dbReference>
<reference evidence="11" key="1">
    <citation type="submission" date="2015-02" db="EMBL/GenBank/DDBJ databases">
        <title>Genome sequencing for Strongylocentrotus purpuratus.</title>
        <authorList>
            <person name="Murali S."/>
            <person name="Liu Y."/>
            <person name="Vee V."/>
            <person name="English A."/>
            <person name="Wang M."/>
            <person name="Skinner E."/>
            <person name="Han Y."/>
            <person name="Muzny D.M."/>
            <person name="Worley K.C."/>
            <person name="Gibbs R.A."/>
        </authorList>
    </citation>
    <scope>NUCLEOTIDE SEQUENCE</scope>
</reference>
<dbReference type="SUPFAM" id="SSF50494">
    <property type="entry name" value="Trypsin-like serine proteases"/>
    <property type="match status" value="1"/>
</dbReference>
<keyword evidence="11" id="KW-1185">Reference proteome</keyword>
<feature type="domain" description="Sushi" evidence="9">
    <location>
        <begin position="226"/>
        <end position="286"/>
    </location>
</feature>
<dbReference type="GeneID" id="580206"/>
<keyword evidence="2" id="KW-0732">Signal</keyword>
<evidence type="ECO:0000259" key="8">
    <source>
        <dbReference type="PROSITE" id="PS50240"/>
    </source>
</evidence>
<dbReference type="SUPFAM" id="SSF57535">
    <property type="entry name" value="Complement control module/SCR domain"/>
    <property type="match status" value="4"/>
</dbReference>
<evidence type="ECO:0000313" key="10">
    <source>
        <dbReference type="EnsemblMetazoa" id="XP_030853132"/>
    </source>
</evidence>
<feature type="domain" description="Sushi" evidence="9">
    <location>
        <begin position="165"/>
        <end position="225"/>
    </location>
</feature>
<dbReference type="InterPro" id="IPR035976">
    <property type="entry name" value="Sushi/SCR/CCP_sf"/>
</dbReference>
<dbReference type="GO" id="GO:0006508">
    <property type="term" value="P:proteolysis"/>
    <property type="evidence" value="ECO:0000318"/>
    <property type="project" value="GO_Central"/>
</dbReference>
<dbReference type="Pfam" id="PF00084">
    <property type="entry name" value="Sushi"/>
    <property type="match status" value="1"/>
</dbReference>
<dbReference type="GO" id="GO:0005615">
    <property type="term" value="C:extracellular space"/>
    <property type="evidence" value="ECO:0000318"/>
    <property type="project" value="GO_Central"/>
</dbReference>
<evidence type="ECO:0000256" key="5">
    <source>
        <dbReference type="ARBA" id="ARBA00023180"/>
    </source>
</evidence>
<dbReference type="KEGG" id="spu:580206"/>
<proteinExistence type="predicted"/>
<feature type="domain" description="Peptidase S1" evidence="8">
    <location>
        <begin position="341"/>
        <end position="613"/>
    </location>
</feature>
<dbReference type="Pfam" id="PF00089">
    <property type="entry name" value="Trypsin"/>
    <property type="match status" value="1"/>
</dbReference>
<dbReference type="EnsemblMetazoa" id="XM_030997272">
    <property type="protein sequence ID" value="XP_030853132"/>
    <property type="gene ID" value="LOC580206"/>
</dbReference>
<feature type="disulfide bond" evidence="6">
    <location>
        <begin position="126"/>
        <end position="153"/>
    </location>
</feature>
<evidence type="ECO:0000259" key="9">
    <source>
        <dbReference type="PROSITE" id="PS50923"/>
    </source>
</evidence>
<dbReference type="CDD" id="cd00033">
    <property type="entry name" value="CCP"/>
    <property type="match status" value="2"/>
</dbReference>
<keyword evidence="5" id="KW-0325">Glycoprotein</keyword>
<dbReference type="GO" id="GO:0004252">
    <property type="term" value="F:serine-type endopeptidase activity"/>
    <property type="evidence" value="ECO:0000318"/>
    <property type="project" value="GO_Central"/>
</dbReference>
<dbReference type="SMART" id="SM00032">
    <property type="entry name" value="CCP"/>
    <property type="match status" value="4"/>
</dbReference>
<evidence type="ECO:0000256" key="7">
    <source>
        <dbReference type="RuleBase" id="RU363034"/>
    </source>
</evidence>
<dbReference type="CDD" id="cd00190">
    <property type="entry name" value="Tryp_SPc"/>
    <property type="match status" value="1"/>
</dbReference>
<evidence type="ECO:0000256" key="6">
    <source>
        <dbReference type="PROSITE-ProRule" id="PRU00302"/>
    </source>
</evidence>
<dbReference type="OMA" id="HCFGYDE"/>
<evidence type="ECO:0000256" key="1">
    <source>
        <dbReference type="ARBA" id="ARBA00022659"/>
    </source>
</evidence>